<keyword evidence="2" id="KW-1185">Reference proteome</keyword>
<dbReference type="AlphaFoldDB" id="A0A081PBV9"/>
<dbReference type="RefSeq" id="WP_037444767.1">
    <property type="nucleotide sequence ID" value="NZ_JNFF01000117.1"/>
</dbReference>
<evidence type="ECO:0008006" key="3">
    <source>
        <dbReference type="Google" id="ProtNLM"/>
    </source>
</evidence>
<dbReference type="eggNOG" id="COG2244">
    <property type="taxonomic scope" value="Bacteria"/>
</dbReference>
<proteinExistence type="predicted"/>
<dbReference type="EMBL" id="JNFF01000117">
    <property type="protein sequence ID" value="KEQ28182.1"/>
    <property type="molecule type" value="Genomic_DNA"/>
</dbReference>
<gene>
    <name evidence="1" type="ORF">N180_00660</name>
</gene>
<accession>A0A081PBV9</accession>
<organism evidence="1 2">
    <name type="scientific">Pedobacter antarcticus 4BY</name>
    <dbReference type="NCBI Taxonomy" id="1358423"/>
    <lineage>
        <taxon>Bacteria</taxon>
        <taxon>Pseudomonadati</taxon>
        <taxon>Bacteroidota</taxon>
        <taxon>Sphingobacteriia</taxon>
        <taxon>Sphingobacteriales</taxon>
        <taxon>Sphingobacteriaceae</taxon>
        <taxon>Pedobacter</taxon>
    </lineage>
</organism>
<reference evidence="1 2" key="1">
    <citation type="journal article" date="1992" name="Int. J. Syst. Bacteriol.">
        <title>Sphingobacterium antarcticus sp. nov. a Psychrotrophic Bacterium from the Soils of Schirmacher Oasis, Antarctica.</title>
        <authorList>
            <person name="Shivaji S."/>
            <person name="Ray M.K."/>
            <person name="Rao N.S."/>
            <person name="Saiserr L."/>
            <person name="Jagannadham M.V."/>
            <person name="Kumar G.S."/>
            <person name="Reddy G."/>
            <person name="Bhargava P.M."/>
        </authorList>
    </citation>
    <scope>NUCLEOTIDE SEQUENCE [LARGE SCALE GENOMIC DNA]</scope>
    <source>
        <strain evidence="1 2">4BY</strain>
    </source>
</reference>
<sequence length="365" mass="42607">MPDNKIHRALLSLLRSGLWGENENIISFPLSGEQWVQLYNFARQHTIEGIVFDGVQRLPFDMLPPRELMLKWAVKIDQIERRNMQMNVCIEEELNFFNGQGLYPVLLKGQGVAACYAVPEHRVCGDIDWYFEQKNQYQKANRILKQRGIKSSGTAGFSTEYVWRGILTEHHTRMFDIHNPFCFTYLDRLQKQFYNERLKSEFQGHTLLLPAPILMVLQVNVHILKHLLSFGVGLRQLCDSARVYHTYQMKLDGQELKQIYQTLGILKWIHLLHTVLVKFMGLPSASLPFELPDASDADWMMDEILMSGNFGFFHPRFEGQTENAGLVRSHVTRRLWSNMRRYFKFAPMEAVSFPLVQFYSKLAVK</sequence>
<name>A0A081PBV9_9SPHI</name>
<dbReference type="OrthoDB" id="9812148at2"/>
<evidence type="ECO:0000313" key="1">
    <source>
        <dbReference type="EMBL" id="KEQ28182.1"/>
    </source>
</evidence>
<protein>
    <recommendedName>
        <fullName evidence="3">Nucleotidyltransferase family protein</fullName>
    </recommendedName>
</protein>
<comment type="caution">
    <text evidence="1">The sequence shown here is derived from an EMBL/GenBank/DDBJ whole genome shotgun (WGS) entry which is preliminary data.</text>
</comment>
<evidence type="ECO:0000313" key="2">
    <source>
        <dbReference type="Proteomes" id="UP000028007"/>
    </source>
</evidence>
<dbReference type="Pfam" id="PF14907">
    <property type="entry name" value="NTP_transf_5"/>
    <property type="match status" value="1"/>
</dbReference>
<dbReference type="InterPro" id="IPR039498">
    <property type="entry name" value="NTP_transf_5"/>
</dbReference>
<dbReference type="Proteomes" id="UP000028007">
    <property type="component" value="Unassembled WGS sequence"/>
</dbReference>